<evidence type="ECO:0000259" key="2">
    <source>
        <dbReference type="Pfam" id="PF13568"/>
    </source>
</evidence>
<dbReference type="InterPro" id="IPR025665">
    <property type="entry name" value="Beta-barrel_OMP_2"/>
</dbReference>
<protein>
    <submittedName>
        <fullName evidence="3">Porin family protein</fullName>
    </submittedName>
</protein>
<dbReference type="Proteomes" id="UP001597118">
    <property type="component" value="Unassembled WGS sequence"/>
</dbReference>
<evidence type="ECO:0000313" key="4">
    <source>
        <dbReference type="Proteomes" id="UP001597118"/>
    </source>
</evidence>
<keyword evidence="1" id="KW-0732">Signal</keyword>
<dbReference type="EMBL" id="JBHUDG010000003">
    <property type="protein sequence ID" value="MFD1629124.1"/>
    <property type="molecule type" value="Genomic_DNA"/>
</dbReference>
<accession>A0ABW4IAV1</accession>
<dbReference type="Pfam" id="PF13568">
    <property type="entry name" value="OMP_b-brl_2"/>
    <property type="match status" value="1"/>
</dbReference>
<dbReference type="RefSeq" id="WP_379661504.1">
    <property type="nucleotide sequence ID" value="NZ_JBHUDG010000003.1"/>
</dbReference>
<proteinExistence type="predicted"/>
<gene>
    <name evidence="3" type="ORF">ACFSAH_04500</name>
</gene>
<feature type="signal peptide" evidence="1">
    <location>
        <begin position="1"/>
        <end position="19"/>
    </location>
</feature>
<comment type="caution">
    <text evidence="3">The sequence shown here is derived from an EMBL/GenBank/DDBJ whole genome shotgun (WGS) entry which is preliminary data.</text>
</comment>
<evidence type="ECO:0000256" key="1">
    <source>
        <dbReference type="SAM" id="SignalP"/>
    </source>
</evidence>
<feature type="chain" id="PRO_5045182723" evidence="1">
    <location>
        <begin position="20"/>
        <end position="193"/>
    </location>
</feature>
<feature type="domain" description="Outer membrane protein beta-barrel" evidence="2">
    <location>
        <begin position="20"/>
        <end position="174"/>
    </location>
</feature>
<evidence type="ECO:0000313" key="3">
    <source>
        <dbReference type="EMBL" id="MFD1629124.1"/>
    </source>
</evidence>
<name>A0ABW4IAV1_9SPHI</name>
<sequence>MKKVLFLFAALIVSTSASAQFEGGIKAGINYSTIKAEKMEVDGSGILGYNVGLWGRIGKAFYIQPEIYLGSKGADFKIKENGTSIEQSGKVKFTTLDIPALIGTKAGFKNFNLRFMAGPAFQFNLNTDESALEQVIDPDFYKYKSFVTNIQGGLGIDFSSLSLDARYETGLQDINKEDGQRQSLVHLSLGFKF</sequence>
<keyword evidence="4" id="KW-1185">Reference proteome</keyword>
<reference evidence="4" key="1">
    <citation type="journal article" date="2019" name="Int. J. Syst. Evol. Microbiol.">
        <title>The Global Catalogue of Microorganisms (GCM) 10K type strain sequencing project: providing services to taxonomists for standard genome sequencing and annotation.</title>
        <authorList>
            <consortium name="The Broad Institute Genomics Platform"/>
            <consortium name="The Broad Institute Genome Sequencing Center for Infectious Disease"/>
            <person name="Wu L."/>
            <person name="Ma J."/>
        </authorList>
    </citation>
    <scope>NUCLEOTIDE SEQUENCE [LARGE SCALE GENOMIC DNA]</scope>
    <source>
        <strain evidence="4">CCUG 53762</strain>
    </source>
</reference>
<organism evidence="3 4">
    <name type="scientific">Pseudopedobacter beijingensis</name>
    <dbReference type="NCBI Taxonomy" id="1207056"/>
    <lineage>
        <taxon>Bacteria</taxon>
        <taxon>Pseudomonadati</taxon>
        <taxon>Bacteroidota</taxon>
        <taxon>Sphingobacteriia</taxon>
        <taxon>Sphingobacteriales</taxon>
        <taxon>Sphingobacteriaceae</taxon>
        <taxon>Pseudopedobacter</taxon>
    </lineage>
</organism>